<dbReference type="InterPro" id="IPR013096">
    <property type="entry name" value="Cupin_2"/>
</dbReference>
<dbReference type="InterPro" id="IPR014710">
    <property type="entry name" value="RmlC-like_jellyroll"/>
</dbReference>
<dbReference type="Pfam" id="PF07883">
    <property type="entry name" value="Cupin_2"/>
    <property type="match status" value="1"/>
</dbReference>
<dbReference type="CDD" id="cd00093">
    <property type="entry name" value="HTH_XRE"/>
    <property type="match status" value="1"/>
</dbReference>
<dbReference type="InterPro" id="IPR050807">
    <property type="entry name" value="TransReg_Diox_bact_type"/>
</dbReference>
<evidence type="ECO:0000313" key="3">
    <source>
        <dbReference type="EMBL" id="MDA0163473.1"/>
    </source>
</evidence>
<proteinExistence type="predicted"/>
<accession>A0A9X3MY25</accession>
<dbReference type="Gene3D" id="2.60.120.10">
    <property type="entry name" value="Jelly Rolls"/>
    <property type="match status" value="1"/>
</dbReference>
<protein>
    <submittedName>
        <fullName evidence="3">XRE family transcriptional regulator</fullName>
    </submittedName>
</protein>
<dbReference type="PANTHER" id="PTHR46797">
    <property type="entry name" value="HTH-TYPE TRANSCRIPTIONAL REGULATOR"/>
    <property type="match status" value="1"/>
</dbReference>
<dbReference type="Pfam" id="PF13560">
    <property type="entry name" value="HTH_31"/>
    <property type="match status" value="1"/>
</dbReference>
<keyword evidence="1" id="KW-0238">DNA-binding</keyword>
<dbReference type="RefSeq" id="WP_270042718.1">
    <property type="nucleotide sequence ID" value="NZ_JAPDOD010000025.1"/>
</dbReference>
<comment type="caution">
    <text evidence="3">The sequence shown here is derived from an EMBL/GenBank/DDBJ whole genome shotgun (WGS) entry which is preliminary data.</text>
</comment>
<dbReference type="Gene3D" id="1.10.260.40">
    <property type="entry name" value="lambda repressor-like DNA-binding domains"/>
    <property type="match status" value="1"/>
</dbReference>
<dbReference type="AlphaFoldDB" id="A0A9X3MY25"/>
<dbReference type="GO" id="GO:0005829">
    <property type="term" value="C:cytosol"/>
    <property type="evidence" value="ECO:0007669"/>
    <property type="project" value="TreeGrafter"/>
</dbReference>
<dbReference type="EMBL" id="JAPDOD010000025">
    <property type="protein sequence ID" value="MDA0163473.1"/>
    <property type="molecule type" value="Genomic_DNA"/>
</dbReference>
<evidence type="ECO:0000313" key="4">
    <source>
        <dbReference type="Proteomes" id="UP001149140"/>
    </source>
</evidence>
<dbReference type="CDD" id="cd02209">
    <property type="entry name" value="cupin_XRE_C"/>
    <property type="match status" value="1"/>
</dbReference>
<dbReference type="SMART" id="SM00530">
    <property type="entry name" value="HTH_XRE"/>
    <property type="match status" value="1"/>
</dbReference>
<keyword evidence="4" id="KW-1185">Reference proteome</keyword>
<feature type="domain" description="HTH cro/C1-type" evidence="2">
    <location>
        <begin position="11"/>
        <end position="65"/>
    </location>
</feature>
<name>A0A9X3MY25_9ACTN</name>
<dbReference type="PANTHER" id="PTHR46797:SF2">
    <property type="entry name" value="TRANSCRIPTIONAL REGULATOR"/>
    <property type="match status" value="1"/>
</dbReference>
<dbReference type="SUPFAM" id="SSF47413">
    <property type="entry name" value="lambda repressor-like DNA-binding domains"/>
    <property type="match status" value="1"/>
</dbReference>
<dbReference type="Proteomes" id="UP001149140">
    <property type="component" value="Unassembled WGS sequence"/>
</dbReference>
<dbReference type="InterPro" id="IPR010982">
    <property type="entry name" value="Lambda_DNA-bd_dom_sf"/>
</dbReference>
<dbReference type="SUPFAM" id="SSF51182">
    <property type="entry name" value="RmlC-like cupins"/>
    <property type="match status" value="1"/>
</dbReference>
<dbReference type="InterPro" id="IPR001387">
    <property type="entry name" value="Cro/C1-type_HTH"/>
</dbReference>
<evidence type="ECO:0000259" key="2">
    <source>
        <dbReference type="PROSITE" id="PS50943"/>
    </source>
</evidence>
<evidence type="ECO:0000256" key="1">
    <source>
        <dbReference type="ARBA" id="ARBA00023125"/>
    </source>
</evidence>
<gene>
    <name evidence="3" type="ORF">OM076_24580</name>
</gene>
<dbReference type="InterPro" id="IPR011051">
    <property type="entry name" value="RmlC_Cupin_sf"/>
</dbReference>
<dbReference type="GO" id="GO:0003700">
    <property type="term" value="F:DNA-binding transcription factor activity"/>
    <property type="evidence" value="ECO:0007669"/>
    <property type="project" value="TreeGrafter"/>
</dbReference>
<reference evidence="3" key="1">
    <citation type="submission" date="2022-10" db="EMBL/GenBank/DDBJ databases">
        <title>The WGS of Solirubrobacter ginsenosidimutans DSM 21036.</title>
        <authorList>
            <person name="Jiang Z."/>
        </authorList>
    </citation>
    <scope>NUCLEOTIDE SEQUENCE</scope>
    <source>
        <strain evidence="3">DSM 21036</strain>
    </source>
</reference>
<sequence>MNGTVRIGARLRHAREAGRLSLADVETRTGLSKGFLSKVERDASSPSVANLVSICDAIGLPMADLFAMPRTTVVRHADRPSLEGLPKASAVRDTLITPEQERHVTVLETVVTAGGSGGEELYTMPSECEVCFVLEGDIEVVLEDETFALGPGDALTFGAAVPHTWRAAGAARILWILAPGLPDPRNEVN</sequence>
<dbReference type="PROSITE" id="PS50943">
    <property type="entry name" value="HTH_CROC1"/>
    <property type="match status" value="1"/>
</dbReference>
<dbReference type="GO" id="GO:0003677">
    <property type="term" value="F:DNA binding"/>
    <property type="evidence" value="ECO:0007669"/>
    <property type="project" value="UniProtKB-KW"/>
</dbReference>
<organism evidence="3 4">
    <name type="scientific">Solirubrobacter ginsenosidimutans</name>
    <dbReference type="NCBI Taxonomy" id="490573"/>
    <lineage>
        <taxon>Bacteria</taxon>
        <taxon>Bacillati</taxon>
        <taxon>Actinomycetota</taxon>
        <taxon>Thermoleophilia</taxon>
        <taxon>Solirubrobacterales</taxon>
        <taxon>Solirubrobacteraceae</taxon>
        <taxon>Solirubrobacter</taxon>
    </lineage>
</organism>